<dbReference type="Pfam" id="PF09278">
    <property type="entry name" value="MerR-DNA-bind"/>
    <property type="match status" value="1"/>
</dbReference>
<accession>A0A1E5Q925</accession>
<evidence type="ECO:0000313" key="8">
    <source>
        <dbReference type="Proteomes" id="UP000095347"/>
    </source>
</evidence>
<dbReference type="PROSITE" id="PS00552">
    <property type="entry name" value="HTH_MERR_1"/>
    <property type="match status" value="1"/>
</dbReference>
<dbReference type="CDD" id="cd01108">
    <property type="entry name" value="HTH_CueR"/>
    <property type="match status" value="1"/>
</dbReference>
<dbReference type="PANTHER" id="PTHR30204:SF94">
    <property type="entry name" value="HEAVY METAL-DEPENDENT TRANSCRIPTIONAL REGULATOR HI_0293-RELATED"/>
    <property type="match status" value="1"/>
</dbReference>
<comment type="caution">
    <text evidence="7">The sequence shown here is derived from an EMBL/GenBank/DDBJ whole genome shotgun (WGS) entry which is preliminary data.</text>
</comment>
<dbReference type="PANTHER" id="PTHR30204">
    <property type="entry name" value="REDOX-CYCLING DRUG-SENSING TRANSCRIPTIONAL ACTIVATOR SOXR"/>
    <property type="match status" value="1"/>
</dbReference>
<dbReference type="RefSeq" id="WP_069957320.1">
    <property type="nucleotide sequence ID" value="NZ_MCGG01000017.1"/>
</dbReference>
<dbReference type="GO" id="GO:0003677">
    <property type="term" value="F:DNA binding"/>
    <property type="evidence" value="ECO:0007669"/>
    <property type="project" value="UniProtKB-KW"/>
</dbReference>
<organism evidence="7 8">
    <name type="scientific">Magnetovibrio blakemorei</name>
    <dbReference type="NCBI Taxonomy" id="28181"/>
    <lineage>
        <taxon>Bacteria</taxon>
        <taxon>Pseudomonadati</taxon>
        <taxon>Pseudomonadota</taxon>
        <taxon>Alphaproteobacteria</taxon>
        <taxon>Rhodospirillales</taxon>
        <taxon>Magnetovibrionaceae</taxon>
        <taxon>Magnetovibrio</taxon>
    </lineage>
</organism>
<evidence type="ECO:0000259" key="6">
    <source>
        <dbReference type="PROSITE" id="PS50937"/>
    </source>
</evidence>
<reference evidence="8" key="1">
    <citation type="submission" date="2016-07" db="EMBL/GenBank/DDBJ databases">
        <authorList>
            <person name="Florea S."/>
            <person name="Webb J.S."/>
            <person name="Jaromczyk J."/>
            <person name="Schardl C.L."/>
        </authorList>
    </citation>
    <scope>NUCLEOTIDE SEQUENCE [LARGE SCALE GENOMIC DNA]</scope>
    <source>
        <strain evidence="8">MV-1</strain>
    </source>
</reference>
<dbReference type="AlphaFoldDB" id="A0A1E5Q925"/>
<dbReference type="InterPro" id="IPR015358">
    <property type="entry name" value="Tscrpt_reg_MerR_DNA-bd"/>
</dbReference>
<evidence type="ECO:0000256" key="2">
    <source>
        <dbReference type="ARBA" id="ARBA00022490"/>
    </source>
</evidence>
<dbReference type="OrthoDB" id="9802944at2"/>
<proteinExistence type="predicted"/>
<dbReference type="Proteomes" id="UP000095347">
    <property type="component" value="Unassembled WGS sequence"/>
</dbReference>
<dbReference type="GO" id="GO:0005507">
    <property type="term" value="F:copper ion binding"/>
    <property type="evidence" value="ECO:0007669"/>
    <property type="project" value="InterPro"/>
</dbReference>
<comment type="subcellular location">
    <subcellularLocation>
        <location evidence="1">Cytoplasm</location>
    </subcellularLocation>
</comment>
<keyword evidence="4" id="KW-0238">DNA-binding</keyword>
<evidence type="ECO:0000256" key="4">
    <source>
        <dbReference type="ARBA" id="ARBA00023125"/>
    </source>
</evidence>
<keyword evidence="8" id="KW-1185">Reference proteome</keyword>
<evidence type="ECO:0000256" key="3">
    <source>
        <dbReference type="ARBA" id="ARBA00023015"/>
    </source>
</evidence>
<dbReference type="Gene3D" id="1.10.1660.10">
    <property type="match status" value="1"/>
</dbReference>
<dbReference type="Pfam" id="PF00376">
    <property type="entry name" value="MerR"/>
    <property type="match status" value="1"/>
</dbReference>
<evidence type="ECO:0000313" key="7">
    <source>
        <dbReference type="EMBL" id="OEJ67992.1"/>
    </source>
</evidence>
<dbReference type="EMBL" id="MCGG01000017">
    <property type="protein sequence ID" value="OEJ67992.1"/>
    <property type="molecule type" value="Genomic_DNA"/>
</dbReference>
<dbReference type="InterPro" id="IPR047057">
    <property type="entry name" value="MerR_fam"/>
</dbReference>
<dbReference type="SMART" id="SM00422">
    <property type="entry name" value="HTH_MERR"/>
    <property type="match status" value="1"/>
</dbReference>
<feature type="domain" description="HTH merR-type" evidence="6">
    <location>
        <begin position="1"/>
        <end position="69"/>
    </location>
</feature>
<dbReference type="GO" id="GO:0005737">
    <property type="term" value="C:cytoplasm"/>
    <property type="evidence" value="ECO:0007669"/>
    <property type="project" value="UniProtKB-SubCell"/>
</dbReference>
<keyword evidence="2" id="KW-0963">Cytoplasm</keyword>
<dbReference type="PRINTS" id="PR00040">
    <property type="entry name" value="HTHMERR"/>
</dbReference>
<dbReference type="GO" id="GO:0045893">
    <property type="term" value="P:positive regulation of DNA-templated transcription"/>
    <property type="evidence" value="ECO:0007669"/>
    <property type="project" value="InterPro"/>
</dbReference>
<name>A0A1E5Q925_9PROT</name>
<sequence length="138" mass="15495">MNIGQAAKRSDVSAKTIRYYESIGLIAQATRGENGYRDYAENDVETLKFIKRSRNLGFSVETVGNLLDLWRNKKRASSDVKAVALKHIEDVENRIQELVSIRDTLKNLTQCCQGDDRPDCPILEELAGVMKAPAMCCE</sequence>
<gene>
    <name evidence="7" type="ORF">BEN30_06880</name>
</gene>
<dbReference type="InterPro" id="IPR000551">
    <property type="entry name" value="MerR-type_HTH_dom"/>
</dbReference>
<dbReference type="NCBIfam" id="TIGR02044">
    <property type="entry name" value="CueR"/>
    <property type="match status" value="1"/>
</dbReference>
<dbReference type="GO" id="GO:0003700">
    <property type="term" value="F:DNA-binding transcription factor activity"/>
    <property type="evidence" value="ECO:0007669"/>
    <property type="project" value="InterPro"/>
</dbReference>
<dbReference type="InterPro" id="IPR009061">
    <property type="entry name" value="DNA-bd_dom_put_sf"/>
</dbReference>
<keyword evidence="3" id="KW-0805">Transcription regulation</keyword>
<dbReference type="InterPro" id="IPR011789">
    <property type="entry name" value="CueR"/>
</dbReference>
<keyword evidence="5" id="KW-0804">Transcription</keyword>
<evidence type="ECO:0000256" key="5">
    <source>
        <dbReference type="ARBA" id="ARBA00023163"/>
    </source>
</evidence>
<protein>
    <submittedName>
        <fullName evidence="7">Cu(I)-responsive transcriptional regulator</fullName>
    </submittedName>
</protein>
<dbReference type="STRING" id="28181.BEN30_06880"/>
<dbReference type="PROSITE" id="PS50937">
    <property type="entry name" value="HTH_MERR_2"/>
    <property type="match status" value="1"/>
</dbReference>
<dbReference type="SUPFAM" id="SSF46955">
    <property type="entry name" value="Putative DNA-binding domain"/>
    <property type="match status" value="1"/>
</dbReference>
<evidence type="ECO:0000256" key="1">
    <source>
        <dbReference type="ARBA" id="ARBA00004496"/>
    </source>
</evidence>